<dbReference type="AlphaFoldDB" id="A0A2S7K8H9"/>
<keyword evidence="1" id="KW-0732">Signal</keyword>
<gene>
    <name evidence="4" type="ORF">CW354_06030</name>
</gene>
<evidence type="ECO:0008006" key="6">
    <source>
        <dbReference type="Google" id="ProtNLM"/>
    </source>
</evidence>
<dbReference type="PANTHER" id="PTHR10680">
    <property type="entry name" value="PEPTIDYL-GLYCINE ALPHA-AMIDATING MONOOXYGENASE"/>
    <property type="match status" value="1"/>
</dbReference>
<dbReference type="InterPro" id="IPR011042">
    <property type="entry name" value="6-blade_b-propeller_TolB-like"/>
</dbReference>
<organism evidence="4 5">
    <name type="scientific">Hyphococcus luteus</name>
    <dbReference type="NCBI Taxonomy" id="2058213"/>
    <lineage>
        <taxon>Bacteria</taxon>
        <taxon>Pseudomonadati</taxon>
        <taxon>Pseudomonadota</taxon>
        <taxon>Alphaproteobacteria</taxon>
        <taxon>Parvularculales</taxon>
        <taxon>Parvularculaceae</taxon>
        <taxon>Hyphococcus</taxon>
    </lineage>
</organism>
<dbReference type="SUPFAM" id="SSF63829">
    <property type="entry name" value="Calcium-dependent phosphotriesterase"/>
    <property type="match status" value="1"/>
</dbReference>
<comment type="caution">
    <text evidence="4">The sequence shown here is derived from an EMBL/GenBank/DDBJ whole genome shotgun (WGS) entry which is preliminary data.</text>
</comment>
<evidence type="ECO:0000256" key="1">
    <source>
        <dbReference type="ARBA" id="ARBA00022729"/>
    </source>
</evidence>
<name>A0A2S7K8H9_9PROT</name>
<dbReference type="Proteomes" id="UP000239504">
    <property type="component" value="Unassembled WGS sequence"/>
</dbReference>
<evidence type="ECO:0000256" key="3">
    <source>
        <dbReference type="SAM" id="MobiDB-lite"/>
    </source>
</evidence>
<keyword evidence="2" id="KW-0325">Glycoprotein</keyword>
<feature type="region of interest" description="Disordered" evidence="3">
    <location>
        <begin position="239"/>
        <end position="259"/>
    </location>
</feature>
<dbReference type="EMBL" id="PJCH01000005">
    <property type="protein sequence ID" value="PQA88769.1"/>
    <property type="molecule type" value="Genomic_DNA"/>
</dbReference>
<evidence type="ECO:0000313" key="5">
    <source>
        <dbReference type="Proteomes" id="UP000239504"/>
    </source>
</evidence>
<protein>
    <recommendedName>
        <fullName evidence="6">6-bladed beta-propeller</fullName>
    </recommendedName>
</protein>
<dbReference type="Gene3D" id="2.120.10.30">
    <property type="entry name" value="TolB, C-terminal domain"/>
    <property type="match status" value="1"/>
</dbReference>
<keyword evidence="5" id="KW-1185">Reference proteome</keyword>
<accession>A0A2S7K8H9</accession>
<evidence type="ECO:0000313" key="4">
    <source>
        <dbReference type="EMBL" id="PQA88769.1"/>
    </source>
</evidence>
<evidence type="ECO:0000256" key="2">
    <source>
        <dbReference type="ARBA" id="ARBA00023180"/>
    </source>
</evidence>
<proteinExistence type="predicted"/>
<reference evidence="4 5" key="1">
    <citation type="submission" date="2017-12" db="EMBL/GenBank/DDBJ databases">
        <authorList>
            <person name="Hurst M.R.H."/>
        </authorList>
    </citation>
    <scope>NUCLEOTIDE SEQUENCE [LARGE SCALE GENOMIC DNA]</scope>
    <source>
        <strain evidence="4 5">SY-3-19</strain>
    </source>
</reference>
<sequence>MLAAYGAIAGCAETASEARAEEAPDLPAGHVEAHIQQFTDRPIPRFVVDAGWPDLPDDLMLGQIPGLAVDGEDNVWILQRPNSLGFSDTGLAQDPPIAVCCRPAPHVMKFAQDGELLDAWGGPALAPEIDGEPQWPSNVHGLFVDEEGSVWIGGNGDGDHVVLNFTGDGDFIRAIGRRGETRGNYDRATLGNPADIAYDSDDGEILIADGYINKRIIGFGEEGDFTRFWGAYASSPDDETRAGAFDQSQASSNADGGADPASKTFGDIVHCLVKGPDERLYVCDRRNNRLQVFETNEDGETVFIQDIVFAPETGGTRTVSDVAFSPDKEFMYVSDMMNGQVWILDAKTYEFLGAVGRNGRYPGEFIWLHSIGVDSDGNLYTSEVSTGRRVQKFIFTGVE</sequence>